<reference evidence="2" key="3">
    <citation type="submission" date="2023-05" db="EMBL/GenBank/DDBJ databases">
        <authorList>
            <person name="Smith C.H."/>
        </authorList>
    </citation>
    <scope>NUCLEOTIDE SEQUENCE</scope>
    <source>
        <strain evidence="2">CHS0354</strain>
        <tissue evidence="2">Mantle</tissue>
    </source>
</reference>
<dbReference type="AlphaFoldDB" id="A0AAE0VIZ3"/>
<feature type="domain" description="VWFA" evidence="1">
    <location>
        <begin position="45"/>
        <end position="181"/>
    </location>
</feature>
<proteinExistence type="predicted"/>
<organism evidence="2 3">
    <name type="scientific">Potamilus streckersoni</name>
    <dbReference type="NCBI Taxonomy" id="2493646"/>
    <lineage>
        <taxon>Eukaryota</taxon>
        <taxon>Metazoa</taxon>
        <taxon>Spiralia</taxon>
        <taxon>Lophotrochozoa</taxon>
        <taxon>Mollusca</taxon>
        <taxon>Bivalvia</taxon>
        <taxon>Autobranchia</taxon>
        <taxon>Heteroconchia</taxon>
        <taxon>Palaeoheterodonta</taxon>
        <taxon>Unionida</taxon>
        <taxon>Unionoidea</taxon>
        <taxon>Unionidae</taxon>
        <taxon>Ambleminae</taxon>
        <taxon>Lampsilini</taxon>
        <taxon>Potamilus</taxon>
    </lineage>
</organism>
<reference evidence="2" key="2">
    <citation type="journal article" date="2021" name="Genome Biol. Evol.">
        <title>Developing a high-quality reference genome for a parasitic bivalve with doubly uniparental inheritance (Bivalvia: Unionida).</title>
        <authorList>
            <person name="Smith C.H."/>
        </authorList>
    </citation>
    <scope>NUCLEOTIDE SEQUENCE</scope>
    <source>
        <strain evidence="2">CHS0354</strain>
        <tissue evidence="2">Mantle</tissue>
    </source>
</reference>
<name>A0AAE0VIZ3_9BIVA</name>
<evidence type="ECO:0000259" key="1">
    <source>
        <dbReference type="PROSITE" id="PS50234"/>
    </source>
</evidence>
<evidence type="ECO:0000313" key="2">
    <source>
        <dbReference type="EMBL" id="KAK3579584.1"/>
    </source>
</evidence>
<dbReference type="PROSITE" id="PS50234">
    <property type="entry name" value="VWFA"/>
    <property type="match status" value="1"/>
</dbReference>
<sequence>MSDVKRGVDLDPNAPVSRVPSQLYWADLAQQELEQAANYHVAGIHTMLCVDTSASVSQGSAWEQIQQFFYEFITGLEDARHESDINIEHVALSLFGGEVKVAQRLTTNYTLVKRAFSLLQPGGPTPLFGGLLMAIAGLSNISTPTCNGIRIRPRIILITDGHPTNSLIVSGPDVGHSEPMV</sequence>
<dbReference type="Proteomes" id="UP001195483">
    <property type="component" value="Unassembled WGS sequence"/>
</dbReference>
<feature type="non-terminal residue" evidence="2">
    <location>
        <position position="1"/>
    </location>
</feature>
<reference evidence="2" key="1">
    <citation type="journal article" date="2021" name="Genome Biol. Evol.">
        <title>A High-Quality Reference Genome for a Parasitic Bivalve with Doubly Uniparental Inheritance (Bivalvia: Unionida).</title>
        <authorList>
            <person name="Smith C.H."/>
        </authorList>
    </citation>
    <scope>NUCLEOTIDE SEQUENCE</scope>
    <source>
        <strain evidence="2">CHS0354</strain>
    </source>
</reference>
<gene>
    <name evidence="2" type="ORF">CHS0354_005539</name>
</gene>
<dbReference type="SUPFAM" id="SSF53300">
    <property type="entry name" value="vWA-like"/>
    <property type="match status" value="1"/>
</dbReference>
<protein>
    <recommendedName>
        <fullName evidence="1">VWFA domain-containing protein</fullName>
    </recommendedName>
</protein>
<dbReference type="InterPro" id="IPR036465">
    <property type="entry name" value="vWFA_dom_sf"/>
</dbReference>
<dbReference type="Pfam" id="PF13519">
    <property type="entry name" value="VWA_2"/>
    <property type="match status" value="1"/>
</dbReference>
<comment type="caution">
    <text evidence="2">The sequence shown here is derived from an EMBL/GenBank/DDBJ whole genome shotgun (WGS) entry which is preliminary data.</text>
</comment>
<evidence type="ECO:0000313" key="3">
    <source>
        <dbReference type="Proteomes" id="UP001195483"/>
    </source>
</evidence>
<dbReference type="InterPro" id="IPR002035">
    <property type="entry name" value="VWF_A"/>
</dbReference>
<dbReference type="EMBL" id="JAEAOA010000391">
    <property type="protein sequence ID" value="KAK3579584.1"/>
    <property type="molecule type" value="Genomic_DNA"/>
</dbReference>
<accession>A0AAE0VIZ3</accession>
<keyword evidence="3" id="KW-1185">Reference proteome</keyword>
<dbReference type="Gene3D" id="3.40.50.410">
    <property type="entry name" value="von Willebrand factor, type A domain"/>
    <property type="match status" value="1"/>
</dbReference>